<name>A0A6V0CZ69_9STRA</name>
<feature type="compositionally biased region" description="Basic and acidic residues" evidence="1">
    <location>
        <begin position="54"/>
        <end position="71"/>
    </location>
</feature>
<accession>A0A6V0CZ69</accession>
<feature type="transmembrane region" description="Helical" evidence="2">
    <location>
        <begin position="113"/>
        <end position="138"/>
    </location>
</feature>
<evidence type="ECO:0000313" key="6">
    <source>
        <dbReference type="EMBL" id="CAE0728774.1"/>
    </source>
</evidence>
<reference evidence="5" key="1">
    <citation type="submission" date="2021-01" db="EMBL/GenBank/DDBJ databases">
        <authorList>
            <person name="Corre E."/>
            <person name="Pelletier E."/>
            <person name="Niang G."/>
            <person name="Scheremetjew M."/>
            <person name="Finn R."/>
            <person name="Kale V."/>
            <person name="Holt S."/>
            <person name="Cochrane G."/>
            <person name="Meng A."/>
            <person name="Brown T."/>
            <person name="Cohen L."/>
        </authorList>
    </citation>
    <scope>NUCLEOTIDE SEQUENCE</scope>
    <source>
        <strain evidence="5">10249 10 AB</strain>
    </source>
</reference>
<sequence length="623" mass="70547">MNRDNNSNGVYDVLIDYGEYFGEMDGISAKKRHSLQDSKIMYTSSQNSVLRGSSIKEPHSSSKDTEDDRSSLHSGFLSSDEDDSYLKRGADRHASSNASMRHRRRKFEGDRALSTRLIILSFCSVAFTLSGFQLSLFLSHQTIAIGNPAPTEPVEQPRQQQHQLERKKYKQRKVDFLSVGKFWKVDRTFKTTYEFTSQDAFSAAWWQSKERFLECKKVENITHSPEGASFVAFNKIGAKHMRVTRDWMDLGIEHMSKWWKVVLDYNYEGRELQDADVYIDRILDIFRNYVTSEDRRNLWDSITTDDNQKDWLEVSQSTIAVIAFMADSGKRGDELIQWSLAATIMSLRQLGVGRVVVSGAQKKDRRIVKKAFEVVDKATEDWDPNQTLISGMEFCFPANPKVSGTIDDVNIPMGVLKQMRHVFLNKTSSSVTKCWLGGEDNRGAKWNYVYLGEPDLLLTTRPSSTAALAKELKDGNLLAPHRLQPIPHSADFQQLGARREENGAYMLPQALPGFDRVIEADHIDSEWACCDAGNNKPKYEYEYEKCPNEFWWLCGFDTIKSQHGGDDSGSKGDDATTMKPVSVAEAHKIIHSYPLIRLTKGTGVVFAGSEAGRMCRPQLGPCA</sequence>
<feature type="region of interest" description="Disordered" evidence="1">
    <location>
        <begin position="46"/>
        <end position="76"/>
    </location>
</feature>
<evidence type="ECO:0000313" key="4">
    <source>
        <dbReference type="EMBL" id="CAE0728769.1"/>
    </source>
</evidence>
<dbReference type="EMBL" id="HBIX01032752">
    <property type="protein sequence ID" value="CAE0728767.1"/>
    <property type="molecule type" value="Transcribed_RNA"/>
</dbReference>
<dbReference type="AlphaFoldDB" id="A0A6V0CZ69"/>
<dbReference type="EMBL" id="HBIX01032758">
    <property type="protein sequence ID" value="CAE0728770.1"/>
    <property type="molecule type" value="Transcribed_RNA"/>
</dbReference>
<evidence type="ECO:0000256" key="1">
    <source>
        <dbReference type="SAM" id="MobiDB-lite"/>
    </source>
</evidence>
<keyword evidence="2" id="KW-0472">Membrane</keyword>
<keyword evidence="2" id="KW-1133">Transmembrane helix</keyword>
<evidence type="ECO:0000313" key="3">
    <source>
        <dbReference type="EMBL" id="CAE0728767.1"/>
    </source>
</evidence>
<evidence type="ECO:0000313" key="5">
    <source>
        <dbReference type="EMBL" id="CAE0728770.1"/>
    </source>
</evidence>
<proteinExistence type="predicted"/>
<protein>
    <submittedName>
        <fullName evidence="5">Uncharacterized protein</fullName>
    </submittedName>
</protein>
<dbReference type="EMBL" id="HBIX01032766">
    <property type="protein sequence ID" value="CAE0728774.1"/>
    <property type="molecule type" value="Transcribed_RNA"/>
</dbReference>
<evidence type="ECO:0000256" key="2">
    <source>
        <dbReference type="SAM" id="Phobius"/>
    </source>
</evidence>
<organism evidence="5">
    <name type="scientific">Pseudo-nitzschia australis</name>
    <dbReference type="NCBI Taxonomy" id="44445"/>
    <lineage>
        <taxon>Eukaryota</taxon>
        <taxon>Sar</taxon>
        <taxon>Stramenopiles</taxon>
        <taxon>Ochrophyta</taxon>
        <taxon>Bacillariophyta</taxon>
        <taxon>Bacillariophyceae</taxon>
        <taxon>Bacillariophycidae</taxon>
        <taxon>Bacillariales</taxon>
        <taxon>Bacillariaceae</taxon>
        <taxon>Pseudo-nitzschia</taxon>
    </lineage>
</organism>
<keyword evidence="2" id="KW-0812">Transmembrane</keyword>
<dbReference type="EMBL" id="HBIX01032757">
    <property type="protein sequence ID" value="CAE0728769.1"/>
    <property type="molecule type" value="Transcribed_RNA"/>
</dbReference>
<gene>
    <name evidence="3" type="ORF">PAUS00366_LOCUS21551</name>
    <name evidence="4" type="ORF">PAUS00366_LOCUS21553</name>
    <name evidence="5" type="ORF">PAUS00366_LOCUS21554</name>
    <name evidence="6" type="ORF">PAUS00366_LOCUS21558</name>
</gene>